<reference evidence="2" key="1">
    <citation type="journal article" date="2021" name="Nat. Commun.">
        <title>Genetic determinants of endophytism in the Arabidopsis root mycobiome.</title>
        <authorList>
            <person name="Mesny F."/>
            <person name="Miyauchi S."/>
            <person name="Thiergart T."/>
            <person name="Pickel B."/>
            <person name="Atanasova L."/>
            <person name="Karlsson M."/>
            <person name="Huettel B."/>
            <person name="Barry K.W."/>
            <person name="Haridas S."/>
            <person name="Chen C."/>
            <person name="Bauer D."/>
            <person name="Andreopoulos W."/>
            <person name="Pangilinan J."/>
            <person name="LaButti K."/>
            <person name="Riley R."/>
            <person name="Lipzen A."/>
            <person name="Clum A."/>
            <person name="Drula E."/>
            <person name="Henrissat B."/>
            <person name="Kohler A."/>
            <person name="Grigoriev I.V."/>
            <person name="Martin F.M."/>
            <person name="Hacquard S."/>
        </authorList>
    </citation>
    <scope>NUCLEOTIDE SEQUENCE</scope>
    <source>
        <strain evidence="2">MPI-SDFR-AT-0117</strain>
    </source>
</reference>
<dbReference type="PANTHER" id="PTHR40788:SF2">
    <property type="entry name" value="CLR5 DOMAIN-CONTAINING PROTEIN"/>
    <property type="match status" value="1"/>
</dbReference>
<dbReference type="PANTHER" id="PTHR40788">
    <property type="entry name" value="CLR5 DOMAIN-CONTAINING PROTEIN-RELATED"/>
    <property type="match status" value="1"/>
</dbReference>
<keyword evidence="3" id="KW-1185">Reference proteome</keyword>
<name>A0A9P8V9C1_9PEZI</name>
<dbReference type="AlphaFoldDB" id="A0A9P8V9C1"/>
<sequence length="848" mass="96316">MNSSQRRTNHQFDPFAPHPELDDVDVDMDGIDWATNADPFGIFSSRGMGPPPQLSPAKVREEARTRSKSVLGNFRHLRAIADRHEDKIQKRWAKKSRTQRLSILMETWPDMPATHRPDFSAFRRHEKRLPQMAAELRFAFILPHINQEDLAKPGTLPLLLNSRARNHPSSFAASDGDAMHLGLVTMALIPVFLNCYTMTLNGMTDDADYGRLVSWDDNDEAFDWMSKRTQFLPGEALLILEAQDRLMSFLVACCGKILHEIPPESFFDDAYPVQPEPTLKSTIDASGCKSLAVLAEEAPYRPPANIDLDSIESLISARVSSAEDHIWALREDPSYFTEKLFELKEHRQEMIKDTKGDVHPTLKPPREHVLWARISGSLVVEASFQLEMYSEILVQAGHLQDLKRKHEPRISPRKPLPEEYLRAILKLRHHLNQMAKGPMSRLKETFFPSPPMRSCFVRDVPVSASSSKIGVRSKPGFNLDKTTEHLMWLLKTLWEDGTNLMFARLPLVVDELDRLLKADPKASEMVSAYVARLISELSILAECLRQLEIYQPWANGFEMAWVDHEDVIKKDFEESVRSERGIMEAMRDENLFILKDFGDPVKMTSDYPVSKRRTKENVGKLRAAEANLDLFWVQIDRLLYAKTNNLRGTRLGQLLSQSRALQRTPEWAEPEPGTNKDKLKTAQPGGSAAEVLYMPFSSLSLGALDSNEKLAVEQKAKVKTRGAREAAKIPEEPQAPCPSKEDVQPTFKVDARALKVFRIVFFTPGTSTTAGEVAWNDFLHAMASTGFVAQKLYGSVWHFQPTRLDVERSIQFHEPHPKGKMPFHTAKHYGRRLSRAYGWYGGMFVPTD</sequence>
<protein>
    <submittedName>
        <fullName evidence="2">Uncharacterized protein</fullName>
    </submittedName>
</protein>
<proteinExistence type="predicted"/>
<evidence type="ECO:0000256" key="1">
    <source>
        <dbReference type="SAM" id="MobiDB-lite"/>
    </source>
</evidence>
<feature type="region of interest" description="Disordered" evidence="1">
    <location>
        <begin position="660"/>
        <end position="684"/>
    </location>
</feature>
<gene>
    <name evidence="2" type="ORF">F5X68DRAFT_171207</name>
</gene>
<dbReference type="EMBL" id="JAGSXJ010000016">
    <property type="protein sequence ID" value="KAH6684818.1"/>
    <property type="molecule type" value="Genomic_DNA"/>
</dbReference>
<dbReference type="Proteomes" id="UP000770015">
    <property type="component" value="Unassembled WGS sequence"/>
</dbReference>
<dbReference type="OrthoDB" id="2922289at2759"/>
<organism evidence="2 3">
    <name type="scientific">Plectosphaerella plurivora</name>
    <dbReference type="NCBI Taxonomy" id="936078"/>
    <lineage>
        <taxon>Eukaryota</taxon>
        <taxon>Fungi</taxon>
        <taxon>Dikarya</taxon>
        <taxon>Ascomycota</taxon>
        <taxon>Pezizomycotina</taxon>
        <taxon>Sordariomycetes</taxon>
        <taxon>Hypocreomycetidae</taxon>
        <taxon>Glomerellales</taxon>
        <taxon>Plectosphaerellaceae</taxon>
        <taxon>Plectosphaerella</taxon>
    </lineage>
</organism>
<comment type="caution">
    <text evidence="2">The sequence shown here is derived from an EMBL/GenBank/DDBJ whole genome shotgun (WGS) entry which is preliminary data.</text>
</comment>
<accession>A0A9P8V9C1</accession>
<feature type="region of interest" description="Disordered" evidence="1">
    <location>
        <begin position="722"/>
        <end position="742"/>
    </location>
</feature>
<evidence type="ECO:0000313" key="3">
    <source>
        <dbReference type="Proteomes" id="UP000770015"/>
    </source>
</evidence>
<feature type="region of interest" description="Disordered" evidence="1">
    <location>
        <begin position="1"/>
        <end position="21"/>
    </location>
</feature>
<evidence type="ECO:0000313" key="2">
    <source>
        <dbReference type="EMBL" id="KAH6684818.1"/>
    </source>
</evidence>
<feature type="compositionally biased region" description="Basic and acidic residues" evidence="1">
    <location>
        <begin position="722"/>
        <end position="731"/>
    </location>
</feature>